<organism evidence="1 2">
    <name type="scientific">Trichinella murrelli</name>
    <dbReference type="NCBI Taxonomy" id="144512"/>
    <lineage>
        <taxon>Eukaryota</taxon>
        <taxon>Metazoa</taxon>
        <taxon>Ecdysozoa</taxon>
        <taxon>Nematoda</taxon>
        <taxon>Enoplea</taxon>
        <taxon>Dorylaimia</taxon>
        <taxon>Trichinellida</taxon>
        <taxon>Trichinellidae</taxon>
        <taxon>Trichinella</taxon>
    </lineage>
</organism>
<sequence>MTTTTLLEGEHAFLSPCNLPKICQLKLSWECEKGIAIAIACLVPFNISRLLKGCSIAILPEINIIILLNRLFRIISAGICISKVFHSTYKKKKAYQKAYLLIHWKRGTVLKTVFTILQGSQKRQSMMEC</sequence>
<gene>
    <name evidence="1" type="ORF">T05_1067</name>
</gene>
<protein>
    <submittedName>
        <fullName evidence="1">Uncharacterized protein</fullName>
    </submittedName>
</protein>
<keyword evidence="2" id="KW-1185">Reference proteome</keyword>
<dbReference type="AlphaFoldDB" id="A0A0V0UBG6"/>
<dbReference type="EMBL" id="JYDJ01000027">
    <property type="protein sequence ID" value="KRX48614.1"/>
    <property type="molecule type" value="Genomic_DNA"/>
</dbReference>
<proteinExistence type="predicted"/>
<reference evidence="1 2" key="1">
    <citation type="submission" date="2015-01" db="EMBL/GenBank/DDBJ databases">
        <title>Evolution of Trichinella species and genotypes.</title>
        <authorList>
            <person name="Korhonen P.K."/>
            <person name="Edoardo P."/>
            <person name="Giuseppe L.R."/>
            <person name="Gasser R.B."/>
        </authorList>
    </citation>
    <scope>NUCLEOTIDE SEQUENCE [LARGE SCALE GENOMIC DNA]</scope>
    <source>
        <strain evidence="1">ISS417</strain>
    </source>
</reference>
<accession>A0A0V0UBG6</accession>
<evidence type="ECO:0000313" key="1">
    <source>
        <dbReference type="EMBL" id="KRX48614.1"/>
    </source>
</evidence>
<name>A0A0V0UBG6_9BILA</name>
<evidence type="ECO:0000313" key="2">
    <source>
        <dbReference type="Proteomes" id="UP000055048"/>
    </source>
</evidence>
<comment type="caution">
    <text evidence="1">The sequence shown here is derived from an EMBL/GenBank/DDBJ whole genome shotgun (WGS) entry which is preliminary data.</text>
</comment>
<dbReference type="Proteomes" id="UP000055048">
    <property type="component" value="Unassembled WGS sequence"/>
</dbReference>